<dbReference type="InterPro" id="IPR010732">
    <property type="entry name" value="T6SS_TssG-like"/>
</dbReference>
<dbReference type="OrthoDB" id="1523296at2"/>
<sequence length="349" mass="40109">MSENIVEKSLIDAPSRLPDDFWSQLCSVPYKHDLFQLLRRLDAQGGQPYPLGRAPLPRYEMFRLGQEPSLSFAPSTLAHVAPRANSELHDVSIFSFGLFGPNGPLPLHLTEYARERAYHYQDTTLRAFANLFHHRLILLFYRSWADVQPTVTQDRRDNRHFDDYLSNLIGTGPLVRQQRDSISPHTKYFMAGHLIRHGRDPEGLSKILQHTFKVPVRIVENVSHWLQIAPGEQTCLKAGRGASRLGESTFLGIAVRDVQHKFRIELGPMSQKNYDRFLPGAKLSRQLRDWVRQYLGIEFVWDVRLILAKEQPQGTQLGGMQRLGLSSWLTCTKEKTDRDDLIFSPELLE</sequence>
<accession>A0A502BIB8</accession>
<evidence type="ECO:0000313" key="2">
    <source>
        <dbReference type="Proteomes" id="UP000315388"/>
    </source>
</evidence>
<dbReference type="PANTHER" id="PTHR35564">
    <property type="match status" value="1"/>
</dbReference>
<reference evidence="1 2" key="1">
    <citation type="journal article" date="2003" name="Int. J. Syst. Evol. Microbiol.">
        <title>Towards a standardized format for the description of a novel species (of an established genus): Ochrobactrum gallinifaecis sp. nov.</title>
        <authorList>
            <person name="Kampfer P."/>
            <person name="Buczolits S."/>
            <person name="Albrecht A."/>
            <person name="Busse H.J."/>
            <person name="Stackebrandt E."/>
        </authorList>
    </citation>
    <scope>NUCLEOTIDE SEQUENCE [LARGE SCALE GENOMIC DNA]</scope>
    <source>
        <strain evidence="1 2">ISO 196</strain>
    </source>
</reference>
<protein>
    <submittedName>
        <fullName evidence="1">Type VI secretion system baseplate subunit TssG</fullName>
    </submittedName>
</protein>
<dbReference type="Pfam" id="PF06996">
    <property type="entry name" value="T6SS_TssG"/>
    <property type="match status" value="1"/>
</dbReference>
<dbReference type="Proteomes" id="UP000315388">
    <property type="component" value="Unassembled WGS sequence"/>
</dbReference>
<comment type="caution">
    <text evidence="1">The sequence shown here is derived from an EMBL/GenBank/DDBJ whole genome shotgun (WGS) entry which is preliminary data.</text>
</comment>
<evidence type="ECO:0000313" key="1">
    <source>
        <dbReference type="EMBL" id="TPF74020.1"/>
    </source>
</evidence>
<proteinExistence type="predicted"/>
<name>A0A502BIB8_9HYPH</name>
<organism evidence="1 2">
    <name type="scientific">Brucella gallinifaecis</name>
    <dbReference type="NCBI Taxonomy" id="215590"/>
    <lineage>
        <taxon>Bacteria</taxon>
        <taxon>Pseudomonadati</taxon>
        <taxon>Pseudomonadota</taxon>
        <taxon>Alphaproteobacteria</taxon>
        <taxon>Hyphomicrobiales</taxon>
        <taxon>Brucellaceae</taxon>
        <taxon>Brucella/Ochrobactrum group</taxon>
        <taxon>Brucella</taxon>
    </lineage>
</organism>
<dbReference type="EMBL" id="VEWJ01000019">
    <property type="protein sequence ID" value="TPF74020.1"/>
    <property type="molecule type" value="Genomic_DNA"/>
</dbReference>
<gene>
    <name evidence="1" type="primary">tssG</name>
    <name evidence="1" type="ORF">FHY56_16735</name>
</gene>
<dbReference type="AlphaFoldDB" id="A0A502BIB8"/>
<dbReference type="RefSeq" id="WP_140906290.1">
    <property type="nucleotide sequence ID" value="NZ_JBHTMD010000042.1"/>
</dbReference>
<dbReference type="PANTHER" id="PTHR35564:SF4">
    <property type="entry name" value="CYTOPLASMIC PROTEIN"/>
    <property type="match status" value="1"/>
</dbReference>
<keyword evidence="2" id="KW-1185">Reference proteome</keyword>
<dbReference type="NCBIfam" id="TIGR03347">
    <property type="entry name" value="VI_chp_1"/>
    <property type="match status" value="1"/>
</dbReference>